<dbReference type="PANTHER" id="PTHR32552:SF81">
    <property type="entry name" value="TONB-DEPENDENT OUTER MEMBRANE RECEPTOR"/>
    <property type="match status" value="1"/>
</dbReference>
<dbReference type="SUPFAM" id="SSF56935">
    <property type="entry name" value="Porins"/>
    <property type="match status" value="1"/>
</dbReference>
<evidence type="ECO:0000256" key="3">
    <source>
        <dbReference type="ARBA" id="ARBA00022452"/>
    </source>
</evidence>
<dbReference type="Proteomes" id="UP001595828">
    <property type="component" value="Unassembled WGS sequence"/>
</dbReference>
<dbReference type="EMBL" id="JBHSDR010000006">
    <property type="protein sequence ID" value="MFC4295885.1"/>
    <property type="molecule type" value="Genomic_DNA"/>
</dbReference>
<feature type="short sequence motif" description="TonB C-terminal box" evidence="13">
    <location>
        <begin position="761"/>
        <end position="778"/>
    </location>
</feature>
<evidence type="ECO:0000256" key="13">
    <source>
        <dbReference type="PROSITE-ProRule" id="PRU10144"/>
    </source>
</evidence>
<proteinExistence type="inferred from homology"/>
<organism evidence="18 19">
    <name type="scientific">Novosphingobium tardum</name>
    <dbReference type="NCBI Taxonomy" id="1538021"/>
    <lineage>
        <taxon>Bacteria</taxon>
        <taxon>Pseudomonadati</taxon>
        <taxon>Pseudomonadota</taxon>
        <taxon>Alphaproteobacteria</taxon>
        <taxon>Sphingomonadales</taxon>
        <taxon>Sphingomonadaceae</taxon>
        <taxon>Novosphingobium</taxon>
    </lineage>
</organism>
<reference evidence="19" key="1">
    <citation type="journal article" date="2019" name="Int. J. Syst. Evol. Microbiol.">
        <title>The Global Catalogue of Microorganisms (GCM) 10K type strain sequencing project: providing services to taxonomists for standard genome sequencing and annotation.</title>
        <authorList>
            <consortium name="The Broad Institute Genomics Platform"/>
            <consortium name="The Broad Institute Genome Sequencing Center for Infectious Disease"/>
            <person name="Wu L."/>
            <person name="Ma J."/>
        </authorList>
    </citation>
    <scope>NUCLEOTIDE SEQUENCE [LARGE SCALE GENOMIC DNA]</scope>
    <source>
        <strain evidence="19">CGMCC 1.12989</strain>
    </source>
</reference>
<evidence type="ECO:0000256" key="5">
    <source>
        <dbReference type="ARBA" id="ARBA00022692"/>
    </source>
</evidence>
<dbReference type="PROSITE" id="PS52016">
    <property type="entry name" value="TONB_DEPENDENT_REC_3"/>
    <property type="match status" value="1"/>
</dbReference>
<keyword evidence="6 15" id="KW-0732">Signal</keyword>
<evidence type="ECO:0000256" key="7">
    <source>
        <dbReference type="ARBA" id="ARBA00023004"/>
    </source>
</evidence>
<dbReference type="InterPro" id="IPR036942">
    <property type="entry name" value="Beta-barrel_TonB_sf"/>
</dbReference>
<protein>
    <submittedName>
        <fullName evidence="18">TonB-dependent receptor</fullName>
    </submittedName>
</protein>
<dbReference type="Pfam" id="PF07715">
    <property type="entry name" value="Plug"/>
    <property type="match status" value="1"/>
</dbReference>
<dbReference type="InterPro" id="IPR000531">
    <property type="entry name" value="Beta-barrel_TonB"/>
</dbReference>
<accession>A0ABV8RT70</accession>
<name>A0ABV8RT70_9SPHN</name>
<evidence type="ECO:0000256" key="8">
    <source>
        <dbReference type="ARBA" id="ARBA00023065"/>
    </source>
</evidence>
<evidence type="ECO:0000259" key="16">
    <source>
        <dbReference type="Pfam" id="PF00593"/>
    </source>
</evidence>
<evidence type="ECO:0000256" key="6">
    <source>
        <dbReference type="ARBA" id="ARBA00022729"/>
    </source>
</evidence>
<dbReference type="InterPro" id="IPR039426">
    <property type="entry name" value="TonB-dep_rcpt-like"/>
</dbReference>
<dbReference type="PANTHER" id="PTHR32552">
    <property type="entry name" value="FERRICHROME IRON RECEPTOR-RELATED"/>
    <property type="match status" value="1"/>
</dbReference>
<evidence type="ECO:0000256" key="12">
    <source>
        <dbReference type="PROSITE-ProRule" id="PRU01360"/>
    </source>
</evidence>
<evidence type="ECO:0000313" key="19">
    <source>
        <dbReference type="Proteomes" id="UP001595828"/>
    </source>
</evidence>
<keyword evidence="10 12" id="KW-0472">Membrane</keyword>
<keyword evidence="3 12" id="KW-1134">Transmembrane beta strand</keyword>
<comment type="caution">
    <text evidence="18">The sequence shown here is derived from an EMBL/GenBank/DDBJ whole genome shotgun (WGS) entry which is preliminary data.</text>
</comment>
<evidence type="ECO:0000256" key="15">
    <source>
        <dbReference type="SAM" id="SignalP"/>
    </source>
</evidence>
<comment type="similarity">
    <text evidence="12 14">Belongs to the TonB-dependent receptor family.</text>
</comment>
<dbReference type="InterPro" id="IPR012910">
    <property type="entry name" value="Plug_dom"/>
</dbReference>
<feature type="chain" id="PRO_5047185271" evidence="15">
    <location>
        <begin position="18"/>
        <end position="778"/>
    </location>
</feature>
<keyword evidence="9 14" id="KW-0798">TonB box</keyword>
<feature type="signal peptide" evidence="15">
    <location>
        <begin position="1"/>
        <end position="17"/>
    </location>
</feature>
<evidence type="ECO:0000256" key="9">
    <source>
        <dbReference type="ARBA" id="ARBA00023077"/>
    </source>
</evidence>
<keyword evidence="7" id="KW-0408">Iron</keyword>
<evidence type="ECO:0000256" key="10">
    <source>
        <dbReference type="ARBA" id="ARBA00023136"/>
    </source>
</evidence>
<feature type="domain" description="TonB-dependent receptor plug" evidence="17">
    <location>
        <begin position="47"/>
        <end position="155"/>
    </location>
</feature>
<evidence type="ECO:0000256" key="4">
    <source>
        <dbReference type="ARBA" id="ARBA00022496"/>
    </source>
</evidence>
<keyword evidence="11 12" id="KW-0998">Cell outer membrane</keyword>
<keyword evidence="19" id="KW-1185">Reference proteome</keyword>
<keyword evidence="5 12" id="KW-0812">Transmembrane</keyword>
<evidence type="ECO:0000313" key="18">
    <source>
        <dbReference type="EMBL" id="MFC4295885.1"/>
    </source>
</evidence>
<keyword evidence="8" id="KW-0406">Ion transport</keyword>
<evidence type="ECO:0000256" key="14">
    <source>
        <dbReference type="RuleBase" id="RU003357"/>
    </source>
</evidence>
<keyword evidence="2 12" id="KW-0813">Transport</keyword>
<evidence type="ECO:0000256" key="1">
    <source>
        <dbReference type="ARBA" id="ARBA00004571"/>
    </source>
</evidence>
<evidence type="ECO:0000259" key="17">
    <source>
        <dbReference type="Pfam" id="PF07715"/>
    </source>
</evidence>
<sequence>MSVAAAALITPAGAAFAQEQAPDQSSPPEATSDHAIVVTARLREESLLEVPVAVTALSKSDLERYGAASLNAIAQQTPNIIINKSSSGGGGQITLRGISTAAGQAGFDQAVSVNIDGIQTSRGRVITQGFFDLQQVEVLKGPQALFFGRNSPAGVISLTSAGPTNAFEGYVRAGYEFNADEAYGEAAVSGPLSDTFGLRLALRARNLKGWMRNQSVAQPTPFNTPGASDRRAGEREIIGRVTAKWQPTDNFTATLKILGSDYNDDGPSAGNIQIISCGSALLPEVTFSGNRFSDPTGDCRRDSRNSSGDQRAVVAANWPVAAENGGVNFGRYRSFTGSLNLDWRFDNLRVTSVTGLFATRAASLDSYDGVTYAQIAAAERDRYRQLSQELRIQSDFDGPINFMVGGFYSDVNHHFFNASRIAPVPVDAATGKYHSWEKPSQSLGETYSLFGQVRYTIGDVEIAGGARYTHEKKDSRIENTYVHPLLRAALSLRRFDDHFRDNNVSPEATIAWHPAPDTTIYAAYKTGYKSGGLGLSAVLTTAITSVETINYDPERVKGFELGAKGEFLDRKLRAELTVYRYRFADLQVNSFDPATASFTIQNAASLKQFGVEGQVVVRPTDELQLRGSLSYNRNRFGQYIGQCYAQQTAAQGCTPLGQSFAGRAPARSPDWSGSAGATYTVNLGSAKLGLTGDAFYTDGYFGAETQSPGSYQPSFWRFDASARVQFDDNRYELALIGRNLSNERYVLSSSDKPGTSTGQQYGTISRPREIILQATTRF</sequence>
<evidence type="ECO:0000256" key="11">
    <source>
        <dbReference type="ARBA" id="ARBA00023237"/>
    </source>
</evidence>
<dbReference type="PROSITE" id="PS01156">
    <property type="entry name" value="TONB_DEPENDENT_REC_2"/>
    <property type="match status" value="1"/>
</dbReference>
<dbReference type="Gene3D" id="2.40.170.20">
    <property type="entry name" value="TonB-dependent receptor, beta-barrel domain"/>
    <property type="match status" value="1"/>
</dbReference>
<feature type="domain" description="TonB-dependent receptor-like beta-barrel" evidence="16">
    <location>
        <begin position="292"/>
        <end position="740"/>
    </location>
</feature>
<dbReference type="Pfam" id="PF00593">
    <property type="entry name" value="TonB_dep_Rec_b-barrel"/>
    <property type="match status" value="1"/>
</dbReference>
<keyword evidence="18" id="KW-0675">Receptor</keyword>
<dbReference type="InterPro" id="IPR010917">
    <property type="entry name" value="TonB_rcpt_CS"/>
</dbReference>
<gene>
    <name evidence="18" type="ORF">ACFO0A_12540</name>
</gene>
<evidence type="ECO:0000256" key="2">
    <source>
        <dbReference type="ARBA" id="ARBA00022448"/>
    </source>
</evidence>
<comment type="subcellular location">
    <subcellularLocation>
        <location evidence="1 12">Cell outer membrane</location>
        <topology evidence="1 12">Multi-pass membrane protein</topology>
    </subcellularLocation>
</comment>
<keyword evidence="4" id="KW-0410">Iron transport</keyword>